<evidence type="ECO:0000313" key="3">
    <source>
        <dbReference type="EMBL" id="KAH9322567.1"/>
    </source>
</evidence>
<evidence type="ECO:0000256" key="1">
    <source>
        <dbReference type="PROSITE-ProRule" id="PRU00339"/>
    </source>
</evidence>
<dbReference type="SMART" id="SM00028">
    <property type="entry name" value="TPR"/>
    <property type="match status" value="2"/>
</dbReference>
<dbReference type="Proteomes" id="UP000824469">
    <property type="component" value="Unassembled WGS sequence"/>
</dbReference>
<organism evidence="3 4">
    <name type="scientific">Taxus chinensis</name>
    <name type="common">Chinese yew</name>
    <name type="synonym">Taxus wallichiana var. chinensis</name>
    <dbReference type="NCBI Taxonomy" id="29808"/>
    <lineage>
        <taxon>Eukaryota</taxon>
        <taxon>Viridiplantae</taxon>
        <taxon>Streptophyta</taxon>
        <taxon>Embryophyta</taxon>
        <taxon>Tracheophyta</taxon>
        <taxon>Spermatophyta</taxon>
        <taxon>Pinopsida</taxon>
        <taxon>Pinidae</taxon>
        <taxon>Conifers II</taxon>
        <taxon>Cupressales</taxon>
        <taxon>Taxaceae</taxon>
        <taxon>Taxus</taxon>
    </lineage>
</organism>
<reference evidence="3 4" key="1">
    <citation type="journal article" date="2021" name="Nat. Plants">
        <title>The Taxus genome provides insights into paclitaxel biosynthesis.</title>
        <authorList>
            <person name="Xiong X."/>
            <person name="Gou J."/>
            <person name="Liao Q."/>
            <person name="Li Y."/>
            <person name="Zhou Q."/>
            <person name="Bi G."/>
            <person name="Li C."/>
            <person name="Du R."/>
            <person name="Wang X."/>
            <person name="Sun T."/>
            <person name="Guo L."/>
            <person name="Liang H."/>
            <person name="Lu P."/>
            <person name="Wu Y."/>
            <person name="Zhang Z."/>
            <person name="Ro D.K."/>
            <person name="Shang Y."/>
            <person name="Huang S."/>
            <person name="Yan J."/>
        </authorList>
    </citation>
    <scope>NUCLEOTIDE SEQUENCE [LARGE SCALE GENOMIC DNA]</scope>
    <source>
        <strain evidence="3">Ta-2019</strain>
    </source>
</reference>
<accession>A0AA38LIV8</accession>
<gene>
    <name evidence="3" type="ORF">KI387_017206</name>
</gene>
<evidence type="ECO:0000256" key="2">
    <source>
        <dbReference type="SAM" id="MobiDB-lite"/>
    </source>
</evidence>
<feature type="region of interest" description="Disordered" evidence="2">
    <location>
        <begin position="369"/>
        <end position="399"/>
    </location>
</feature>
<dbReference type="SUPFAM" id="SSF48452">
    <property type="entry name" value="TPR-like"/>
    <property type="match status" value="1"/>
</dbReference>
<evidence type="ECO:0000313" key="4">
    <source>
        <dbReference type="Proteomes" id="UP000824469"/>
    </source>
</evidence>
<evidence type="ECO:0008006" key="5">
    <source>
        <dbReference type="Google" id="ProtNLM"/>
    </source>
</evidence>
<dbReference type="AlphaFoldDB" id="A0AA38LIV8"/>
<sequence>MDPELMRMAQEQMSRIPPDELMKMQQQMMANPELMKMATESMKDLKPEDIRFAAEQMKNVRQEDMAEIRERMSNASPEQIVAMQARAEAQSAYQLQGAQNLKSQGNRLHALGKYSDAAEKYLQAKKNLTGIAFSKSKSLITACLLNLMSCYLKTRQYEDCIQAGSEVLAYDSMNVKALYRRGQAYKEIGKLELAVADLSKAVEVSPDDETIAQVLREARTELLDEGDSQFNRNGPQIEEITEEEAAQLSEVNEIKCPQSDCLASSVTELDNANKKGSEDQNKFFRDQPVSNVPSEEAYAETLRSFSENPEMIRNMQSLMANVSPDSMAALSGGKMTPEMVKTASEMFSRMSPDELQNMIKMSTAFHTQNQAPSSTFDDMDRRPTTGSQTSRSIPEESGLSEINMNNIRDSSANLYQSAAFSGTPNMSTEMQEQLRNQMKDPATRQMFSTMMKNMDPETMASMSEQFGLKLSRDDAVKAQKAMASLSPDDLDKL</sequence>
<keyword evidence="4" id="KW-1185">Reference proteome</keyword>
<dbReference type="PANTHER" id="PTHR48433:SF1">
    <property type="entry name" value="OUTER ENVELOPE PROTEIN 61-LIKE"/>
    <property type="match status" value="1"/>
</dbReference>
<comment type="caution">
    <text evidence="3">The sequence shown here is derived from an EMBL/GenBank/DDBJ whole genome shotgun (WGS) entry which is preliminary data.</text>
</comment>
<protein>
    <recommendedName>
        <fullName evidence="5">Outer envelope protein 61</fullName>
    </recommendedName>
</protein>
<dbReference type="EMBL" id="JAHRHJ020000003">
    <property type="protein sequence ID" value="KAH9322567.1"/>
    <property type="molecule type" value="Genomic_DNA"/>
</dbReference>
<dbReference type="InterPro" id="IPR053319">
    <property type="entry name" value="OEP61"/>
</dbReference>
<dbReference type="InterPro" id="IPR011990">
    <property type="entry name" value="TPR-like_helical_dom_sf"/>
</dbReference>
<dbReference type="PROSITE" id="PS50005">
    <property type="entry name" value="TPR"/>
    <property type="match status" value="1"/>
</dbReference>
<proteinExistence type="predicted"/>
<dbReference type="PANTHER" id="PTHR48433">
    <property type="entry name" value="OUTER ENVELOPE PROTEIN 61-LIKE"/>
    <property type="match status" value="1"/>
</dbReference>
<name>A0AA38LIV8_TAXCH</name>
<dbReference type="Gene3D" id="1.25.40.10">
    <property type="entry name" value="Tetratricopeptide repeat domain"/>
    <property type="match status" value="1"/>
</dbReference>
<keyword evidence="1" id="KW-0802">TPR repeat</keyword>
<dbReference type="Pfam" id="PF00515">
    <property type="entry name" value="TPR_1"/>
    <property type="match status" value="1"/>
</dbReference>
<feature type="repeat" description="TPR" evidence="1">
    <location>
        <begin position="175"/>
        <end position="208"/>
    </location>
</feature>
<dbReference type="InterPro" id="IPR019734">
    <property type="entry name" value="TPR_rpt"/>
</dbReference>
<dbReference type="OMA" id="RWADKIQ"/>
<dbReference type="PROSITE" id="PS50293">
    <property type="entry name" value="TPR_REGION"/>
    <property type="match status" value="1"/>
</dbReference>
<feature type="non-terminal residue" evidence="3">
    <location>
        <position position="1"/>
    </location>
</feature>